<evidence type="ECO:0000256" key="5">
    <source>
        <dbReference type="ARBA" id="ARBA00022833"/>
    </source>
</evidence>
<dbReference type="PROSITE" id="PS52027">
    <property type="entry name" value="ZF_C2HC_C3H"/>
    <property type="match status" value="2"/>
</dbReference>
<feature type="region of interest" description="Disordered" evidence="7">
    <location>
        <begin position="233"/>
        <end position="301"/>
    </location>
</feature>
<dbReference type="InterPro" id="IPR049899">
    <property type="entry name" value="Znf_C2HC_C3H"/>
</dbReference>
<sequence>MASAETAKDEQTFPCRICTRRFIKSSLDKHEQACKKLTKMQRKVFDSGKQRALNSDIPINDVRKVQKEREKMGGVFPRPQTNWRERHEEFIGAVSASKQVGNALKTGAPLPPPPKTASNADYIKCDFCGRSFNKNAAERHIEFCKEQNVRKAILSKQGRQKTSESVKSRPKTRSSLTSSSATSSGSSHYGQSDKAVLTNSKSTHAPIQSSYPNQRRPSGGSAIIHRNTESVERINASSNTRLPQPTTKRSNSAPRGKEISKPTGKINSNTGKSTFSTPKSAGMSYTLPDNRLAKRLSKQNL</sequence>
<dbReference type="PANTHER" id="PTHR13555:SF25">
    <property type="entry name" value="ZINC FINGER C2HC DOMAIN-CONTAINING PROTEIN 1A"/>
    <property type="match status" value="1"/>
</dbReference>
<evidence type="ECO:0000313" key="10">
    <source>
        <dbReference type="WBParaSite" id="Minc3s01151g21205"/>
    </source>
</evidence>
<keyword evidence="9" id="KW-1185">Reference proteome</keyword>
<evidence type="ECO:0000256" key="1">
    <source>
        <dbReference type="ARBA" id="ARBA00010843"/>
    </source>
</evidence>
<keyword evidence="4 6" id="KW-0863">Zinc-finger</keyword>
<keyword evidence="5" id="KW-0862">Zinc</keyword>
<dbReference type="AlphaFoldDB" id="A0A914M1D8"/>
<feature type="compositionally biased region" description="Polar residues" evidence="7">
    <location>
        <begin position="265"/>
        <end position="279"/>
    </location>
</feature>
<evidence type="ECO:0000256" key="6">
    <source>
        <dbReference type="PROSITE-ProRule" id="PRU01371"/>
    </source>
</evidence>
<feature type="compositionally biased region" description="Polar residues" evidence="7">
    <location>
        <begin position="235"/>
        <end position="253"/>
    </location>
</feature>
<evidence type="ECO:0000256" key="7">
    <source>
        <dbReference type="SAM" id="MobiDB-lite"/>
    </source>
</evidence>
<protein>
    <submittedName>
        <fullName evidence="10">Zinc finger protein</fullName>
    </submittedName>
</protein>
<dbReference type="WBParaSite" id="Minc3s01151g21205">
    <property type="protein sequence ID" value="Minc3s01151g21205"/>
    <property type="gene ID" value="Minc3s01151g21205"/>
</dbReference>
<evidence type="ECO:0000313" key="9">
    <source>
        <dbReference type="Proteomes" id="UP000887563"/>
    </source>
</evidence>
<feature type="domain" description="C2HC/C3H-type" evidence="8">
    <location>
        <begin position="121"/>
        <end position="150"/>
    </location>
</feature>
<evidence type="ECO:0000256" key="2">
    <source>
        <dbReference type="ARBA" id="ARBA00022723"/>
    </source>
</evidence>
<dbReference type="InterPro" id="IPR026319">
    <property type="entry name" value="ZC2HC1A/B-like"/>
</dbReference>
<evidence type="ECO:0000259" key="8">
    <source>
        <dbReference type="PROSITE" id="PS52027"/>
    </source>
</evidence>
<feature type="compositionally biased region" description="Polar residues" evidence="7">
    <location>
        <begin position="197"/>
        <end position="216"/>
    </location>
</feature>
<proteinExistence type="inferred from homology"/>
<dbReference type="Gene3D" id="3.30.160.60">
    <property type="entry name" value="Classic Zinc Finger"/>
    <property type="match status" value="1"/>
</dbReference>
<dbReference type="Pfam" id="PF13913">
    <property type="entry name" value="zf-C2HC_2"/>
    <property type="match status" value="2"/>
</dbReference>
<accession>A0A914M1D8</accession>
<dbReference type="PANTHER" id="PTHR13555">
    <property type="entry name" value="C2H2 ZINC FINGER CGI-62-RELATED"/>
    <property type="match status" value="1"/>
</dbReference>
<organism evidence="9 10">
    <name type="scientific">Meloidogyne incognita</name>
    <name type="common">Southern root-knot nematode worm</name>
    <name type="synonym">Oxyuris incognita</name>
    <dbReference type="NCBI Taxonomy" id="6306"/>
    <lineage>
        <taxon>Eukaryota</taxon>
        <taxon>Metazoa</taxon>
        <taxon>Ecdysozoa</taxon>
        <taxon>Nematoda</taxon>
        <taxon>Chromadorea</taxon>
        <taxon>Rhabditida</taxon>
        <taxon>Tylenchina</taxon>
        <taxon>Tylenchomorpha</taxon>
        <taxon>Tylenchoidea</taxon>
        <taxon>Meloidogynidae</taxon>
        <taxon>Meloidogyninae</taxon>
        <taxon>Meloidogyne</taxon>
        <taxon>Meloidogyne incognita group</taxon>
    </lineage>
</organism>
<keyword evidence="2" id="KW-0479">Metal-binding</keyword>
<feature type="domain" description="C2HC/C3H-type" evidence="8">
    <location>
        <begin position="11"/>
        <end position="40"/>
    </location>
</feature>
<dbReference type="Proteomes" id="UP000887563">
    <property type="component" value="Unplaced"/>
</dbReference>
<evidence type="ECO:0000256" key="4">
    <source>
        <dbReference type="ARBA" id="ARBA00022771"/>
    </source>
</evidence>
<evidence type="ECO:0000256" key="3">
    <source>
        <dbReference type="ARBA" id="ARBA00022737"/>
    </source>
</evidence>
<name>A0A914M1D8_MELIC</name>
<comment type="similarity">
    <text evidence="1">Belongs to the ZC2HC1 family.</text>
</comment>
<feature type="region of interest" description="Disordered" evidence="7">
    <location>
        <begin position="155"/>
        <end position="221"/>
    </location>
</feature>
<feature type="compositionally biased region" description="Low complexity" evidence="7">
    <location>
        <begin position="173"/>
        <end position="187"/>
    </location>
</feature>
<reference evidence="10" key="1">
    <citation type="submission" date="2022-11" db="UniProtKB">
        <authorList>
            <consortium name="WormBaseParasite"/>
        </authorList>
    </citation>
    <scope>IDENTIFICATION</scope>
</reference>
<keyword evidence="3" id="KW-0677">Repeat</keyword>
<dbReference type="GO" id="GO:0008270">
    <property type="term" value="F:zinc ion binding"/>
    <property type="evidence" value="ECO:0007669"/>
    <property type="project" value="UniProtKB-KW"/>
</dbReference>